<dbReference type="NCBIfam" id="NF040854">
    <property type="entry name" value="Hol_resolv_Hjc"/>
    <property type="match status" value="1"/>
</dbReference>
<evidence type="ECO:0000256" key="11">
    <source>
        <dbReference type="HAMAP-Rule" id="MF_01490"/>
    </source>
</evidence>
<dbReference type="SUPFAM" id="SSF52980">
    <property type="entry name" value="Restriction endonuclease-like"/>
    <property type="match status" value="1"/>
</dbReference>
<proteinExistence type="inferred from homology"/>
<dbReference type="Gene3D" id="3.40.1350.10">
    <property type="match status" value="1"/>
</dbReference>
<evidence type="ECO:0000256" key="7">
    <source>
        <dbReference type="ARBA" id="ARBA00023125"/>
    </source>
</evidence>
<dbReference type="Proteomes" id="UP000093069">
    <property type="component" value="Chromosome I"/>
</dbReference>
<protein>
    <recommendedName>
        <fullName evidence="11">Crossover junction endodeoxyribonuclease Hjc</fullName>
        <shortName evidence="11">Hjc</shortName>
        <ecNumber evidence="11">3.1.21.10</ecNumber>
    </recommendedName>
    <alternativeName>
        <fullName evidence="11">Holliday junction resolvase Hjc</fullName>
    </alternativeName>
</protein>
<dbReference type="Pfam" id="PF01870">
    <property type="entry name" value="Hjc"/>
    <property type="match status" value="1"/>
</dbReference>
<gene>
    <name evidence="11" type="primary">hjc</name>
    <name evidence="12" type="ORF">CHITON_1584</name>
</gene>
<evidence type="ECO:0000256" key="1">
    <source>
        <dbReference type="ARBA" id="ARBA00022722"/>
    </source>
</evidence>
<feature type="binding site" evidence="11">
    <location>
        <position position="36"/>
    </location>
    <ligand>
        <name>Mg(2+)</name>
        <dbReference type="ChEBI" id="CHEBI:18420"/>
    </ligand>
</feature>
<dbReference type="GO" id="GO:0006310">
    <property type="term" value="P:DNA recombination"/>
    <property type="evidence" value="ECO:0007669"/>
    <property type="project" value="UniProtKB-UniRule"/>
</dbReference>
<evidence type="ECO:0000256" key="4">
    <source>
        <dbReference type="ARBA" id="ARBA00022763"/>
    </source>
</evidence>
<evidence type="ECO:0000256" key="6">
    <source>
        <dbReference type="ARBA" id="ARBA00022842"/>
    </source>
</evidence>
<dbReference type="InterPro" id="IPR011335">
    <property type="entry name" value="Restrct_endonuc-II-like"/>
</dbReference>
<keyword evidence="6 11" id="KW-0460">Magnesium</keyword>
<dbReference type="InterPro" id="IPR002732">
    <property type="entry name" value="Hjc"/>
</dbReference>
<evidence type="ECO:0000313" key="12">
    <source>
        <dbReference type="EMBL" id="CUX78363.1"/>
    </source>
</evidence>
<dbReference type="AlphaFoldDB" id="A0A160VT72"/>
<evidence type="ECO:0000256" key="8">
    <source>
        <dbReference type="ARBA" id="ARBA00023172"/>
    </source>
</evidence>
<dbReference type="GO" id="GO:0008821">
    <property type="term" value="F:crossover junction DNA endonuclease activity"/>
    <property type="evidence" value="ECO:0007669"/>
    <property type="project" value="UniProtKB-UniRule"/>
</dbReference>
<feature type="site" description="Transition state stabilizer" evidence="11">
    <location>
        <position position="51"/>
    </location>
</feature>
<keyword evidence="5 11" id="KW-0378">Hydrolase</keyword>
<feature type="active site" evidence="11">
    <location>
        <position position="32"/>
    </location>
</feature>
<accession>A0A160VT72</accession>
<comment type="function">
    <text evidence="11">A structure-specific endonuclease that resolves Holliday junction (HJ) intermediates during genetic recombination. Cleaves 4-way DNA junctions introducing paired nicks in opposing strands, leaving a 5'-terminal phosphate and a 3'-terminal hydroxyl group that are subsequently ligated to produce recombinant products.</text>
</comment>
<evidence type="ECO:0000313" key="13">
    <source>
        <dbReference type="Proteomes" id="UP000093069"/>
    </source>
</evidence>
<dbReference type="InterPro" id="IPR011856">
    <property type="entry name" value="tRNA_endonuc-like_dom_sf"/>
</dbReference>
<comment type="cofactor">
    <cofactor evidence="11">
        <name>Mg(2+)</name>
        <dbReference type="ChEBI" id="CHEBI:18420"/>
    </cofactor>
    <text evidence="11">Binds 1 Mg(2+) ion per subunit.</text>
</comment>
<dbReference type="EC" id="3.1.21.10" evidence="11"/>
<comment type="subunit">
    <text evidence="11">Homodimer.</text>
</comment>
<feature type="binding site" evidence="11">
    <location>
        <position position="49"/>
    </location>
    <ligand>
        <name>Mg(2+)</name>
        <dbReference type="ChEBI" id="CHEBI:18420"/>
    </ligand>
</feature>
<dbReference type="PANTHER" id="PTHR39651">
    <property type="entry name" value="HOLLIDAY JUNCTION RESOLVASE HJC"/>
    <property type="match status" value="1"/>
</dbReference>
<evidence type="ECO:0000256" key="10">
    <source>
        <dbReference type="ARBA" id="ARBA00029354"/>
    </source>
</evidence>
<dbReference type="GO" id="GO:0000287">
    <property type="term" value="F:magnesium ion binding"/>
    <property type="evidence" value="ECO:0007669"/>
    <property type="project" value="UniProtKB-UniRule"/>
</dbReference>
<dbReference type="CDD" id="cd00523">
    <property type="entry name" value="Holliday_junction_resolvase"/>
    <property type="match status" value="1"/>
</dbReference>
<comment type="similarity">
    <text evidence="11">Belongs to the Holliday junction resolvase Hjc family.</text>
</comment>
<dbReference type="KEGG" id="tch:CHITON_1584"/>
<dbReference type="EMBL" id="LN999010">
    <property type="protein sequence ID" value="CUX78363.1"/>
    <property type="molecule type" value="Genomic_DNA"/>
</dbReference>
<dbReference type="GO" id="GO:0003677">
    <property type="term" value="F:DNA binding"/>
    <property type="evidence" value="ECO:0007669"/>
    <property type="project" value="UniProtKB-KW"/>
</dbReference>
<organism evidence="12 13">
    <name type="scientific">Thermococcus chitonophagus</name>
    <dbReference type="NCBI Taxonomy" id="54262"/>
    <lineage>
        <taxon>Archaea</taxon>
        <taxon>Methanobacteriati</taxon>
        <taxon>Methanobacteriota</taxon>
        <taxon>Thermococci</taxon>
        <taxon>Thermococcales</taxon>
        <taxon>Thermococcaceae</taxon>
        <taxon>Thermococcus</taxon>
    </lineage>
</organism>
<name>A0A160VT72_9EURY</name>
<keyword evidence="2 11" id="KW-0479">Metal-binding</keyword>
<evidence type="ECO:0000256" key="5">
    <source>
        <dbReference type="ARBA" id="ARBA00022801"/>
    </source>
</evidence>
<dbReference type="HAMAP" id="MF_01490">
    <property type="entry name" value="HJ_Resolv_Hjc"/>
    <property type="match status" value="1"/>
</dbReference>
<keyword evidence="9 11" id="KW-0234">DNA repair</keyword>
<dbReference type="InterPro" id="IPR014428">
    <property type="entry name" value="Hjc_arc"/>
</dbReference>
<feature type="binding site" evidence="11">
    <location>
        <position position="12"/>
    </location>
    <ligand>
        <name>Mg(2+)</name>
        <dbReference type="ChEBI" id="CHEBI:18420"/>
    </ligand>
</feature>
<sequence length="129" mass="14736">MKDMYRKGANAERELIRMLERHGFAVIRSAGSKKVDLIAGNGKRYLCIEVKSTRKNEIYLKEKEVKQILEFSRKFGGIPILAVKFIGRGWRFIPIEECQSIKLNAEGGFPLEVIIGIQKTLGEQNESHE</sequence>
<evidence type="ECO:0000256" key="2">
    <source>
        <dbReference type="ARBA" id="ARBA00022723"/>
    </source>
</evidence>
<comment type="catalytic activity">
    <reaction evidence="10 11">
        <text>Endonucleolytic cleavage at a junction such as a reciprocal single-stranded crossover between two homologous DNA duplexes (Holliday junction).</text>
        <dbReference type="EC" id="3.1.21.10"/>
    </reaction>
</comment>
<evidence type="ECO:0000256" key="3">
    <source>
        <dbReference type="ARBA" id="ARBA00022759"/>
    </source>
</evidence>
<evidence type="ECO:0000256" key="9">
    <source>
        <dbReference type="ARBA" id="ARBA00023204"/>
    </source>
</evidence>
<keyword evidence="1 11" id="KW-0540">Nuclease</keyword>
<dbReference type="GO" id="GO:0006281">
    <property type="term" value="P:DNA repair"/>
    <property type="evidence" value="ECO:0007669"/>
    <property type="project" value="UniProtKB-UniRule"/>
</dbReference>
<keyword evidence="8 11" id="KW-0233">DNA recombination</keyword>
<keyword evidence="4 11" id="KW-0227">DNA damage</keyword>
<dbReference type="STRING" id="54262.CHITON_1584"/>
<reference evidence="13" key="1">
    <citation type="submission" date="2016-01" db="EMBL/GenBank/DDBJ databases">
        <authorList>
            <person name="Vorgias C.E."/>
        </authorList>
    </citation>
    <scope>NUCLEOTIDE SEQUENCE [LARGE SCALE GENOMIC DNA]</scope>
</reference>
<dbReference type="PANTHER" id="PTHR39651:SF1">
    <property type="entry name" value="HOLLIDAY JUNCTION RESOLVASE HJC"/>
    <property type="match status" value="1"/>
</dbReference>
<keyword evidence="3 11" id="KW-0255">Endonuclease</keyword>
<keyword evidence="7 11" id="KW-0238">DNA-binding</keyword>